<dbReference type="Gene3D" id="2.40.50.1020">
    <property type="entry name" value="LytTr DNA-binding domain"/>
    <property type="match status" value="1"/>
</dbReference>
<evidence type="ECO:0000259" key="2">
    <source>
        <dbReference type="PROSITE" id="PS50110"/>
    </source>
</evidence>
<dbReference type="InterPro" id="IPR011006">
    <property type="entry name" value="CheY-like_superfamily"/>
</dbReference>
<reference evidence="4 5" key="1">
    <citation type="submission" date="2024-03" db="EMBL/GenBank/DDBJ databases">
        <title>Sequence of Lycoming College Course Isolates.</title>
        <authorList>
            <person name="Plotts O."/>
            <person name="Newman J."/>
        </authorList>
    </citation>
    <scope>NUCLEOTIDE SEQUENCE [LARGE SCALE GENOMIC DNA]</scope>
    <source>
        <strain evidence="4 5">CJB-3</strain>
    </source>
</reference>
<dbReference type="GO" id="GO:0003677">
    <property type="term" value="F:DNA binding"/>
    <property type="evidence" value="ECO:0007669"/>
    <property type="project" value="UniProtKB-KW"/>
</dbReference>
<keyword evidence="4" id="KW-0238">DNA-binding</keyword>
<dbReference type="RefSeq" id="WP_337716659.1">
    <property type="nucleotide sequence ID" value="NZ_JBBEUB010000004.1"/>
</dbReference>
<organism evidence="4 5">
    <name type="scientific">Pedobacter panaciterrae</name>
    <dbReference type="NCBI Taxonomy" id="363849"/>
    <lineage>
        <taxon>Bacteria</taxon>
        <taxon>Pseudomonadati</taxon>
        <taxon>Bacteroidota</taxon>
        <taxon>Sphingobacteriia</taxon>
        <taxon>Sphingobacteriales</taxon>
        <taxon>Sphingobacteriaceae</taxon>
        <taxon>Pedobacter</taxon>
    </lineage>
</organism>
<dbReference type="SUPFAM" id="SSF52172">
    <property type="entry name" value="CheY-like"/>
    <property type="match status" value="1"/>
</dbReference>
<proteinExistence type="predicted"/>
<dbReference type="Pfam" id="PF00072">
    <property type="entry name" value="Response_reg"/>
    <property type="match status" value="1"/>
</dbReference>
<feature type="modified residue" description="4-aspartylphosphate" evidence="1">
    <location>
        <position position="53"/>
    </location>
</feature>
<dbReference type="PROSITE" id="PS50930">
    <property type="entry name" value="HTH_LYTTR"/>
    <property type="match status" value="1"/>
</dbReference>
<dbReference type="SMART" id="SM00448">
    <property type="entry name" value="REC"/>
    <property type="match status" value="1"/>
</dbReference>
<comment type="caution">
    <text evidence="4">The sequence shown here is derived from an EMBL/GenBank/DDBJ whole genome shotgun (WGS) entry which is preliminary data.</text>
</comment>
<dbReference type="Gene3D" id="3.40.50.2300">
    <property type="match status" value="1"/>
</dbReference>
<dbReference type="InterPro" id="IPR007492">
    <property type="entry name" value="LytTR_DNA-bd_dom"/>
</dbReference>
<dbReference type="InterPro" id="IPR001789">
    <property type="entry name" value="Sig_transdc_resp-reg_receiver"/>
</dbReference>
<dbReference type="PROSITE" id="PS50110">
    <property type="entry name" value="RESPONSE_REGULATORY"/>
    <property type="match status" value="1"/>
</dbReference>
<evidence type="ECO:0000259" key="3">
    <source>
        <dbReference type="PROSITE" id="PS50930"/>
    </source>
</evidence>
<keyword evidence="1" id="KW-0597">Phosphoprotein</keyword>
<dbReference type="InterPro" id="IPR046947">
    <property type="entry name" value="LytR-like"/>
</dbReference>
<dbReference type="PANTHER" id="PTHR37299:SF1">
    <property type="entry name" value="STAGE 0 SPORULATION PROTEIN A HOMOLOG"/>
    <property type="match status" value="1"/>
</dbReference>
<dbReference type="SMART" id="SM00850">
    <property type="entry name" value="LytTR"/>
    <property type="match status" value="1"/>
</dbReference>
<dbReference type="EMBL" id="JBBEUB010000004">
    <property type="protein sequence ID" value="MEJ2903415.1"/>
    <property type="molecule type" value="Genomic_DNA"/>
</dbReference>
<evidence type="ECO:0000256" key="1">
    <source>
        <dbReference type="PROSITE-ProRule" id="PRU00169"/>
    </source>
</evidence>
<dbReference type="Pfam" id="PF04397">
    <property type="entry name" value="LytTR"/>
    <property type="match status" value="1"/>
</dbReference>
<sequence>MNCLIVDDQAVFRAVLKKLITLDPSLFLVGECTNAAEAHQIILNNDIDIIFLDIEMPRMSGIELARLLEGKNPMIIFTTSQIDYAIEAFDLNVVDFLTKPIGSVRFLKAVQKARNLIKTKKQAANEADEFVFIRDSNIIKRIKLSDILYFEAKGDYIKIFLSNTNYSIHSSLKSVEQKLPENTFFKVHRSFIVNLGKIDSIEGGTLIVNHTMIPVSDTYRPLLNKRMQIL</sequence>
<feature type="domain" description="HTH LytTR-type" evidence="3">
    <location>
        <begin position="130"/>
        <end position="229"/>
    </location>
</feature>
<protein>
    <submittedName>
        <fullName evidence="4">LytTR family DNA-binding domain-containing protein</fullName>
    </submittedName>
</protein>
<evidence type="ECO:0000313" key="5">
    <source>
        <dbReference type="Proteomes" id="UP001378956"/>
    </source>
</evidence>
<dbReference type="PANTHER" id="PTHR37299">
    <property type="entry name" value="TRANSCRIPTIONAL REGULATOR-RELATED"/>
    <property type="match status" value="1"/>
</dbReference>
<feature type="domain" description="Response regulatory" evidence="2">
    <location>
        <begin position="2"/>
        <end position="114"/>
    </location>
</feature>
<name>A0ABU8NPM2_9SPHI</name>
<dbReference type="Proteomes" id="UP001378956">
    <property type="component" value="Unassembled WGS sequence"/>
</dbReference>
<keyword evidence="5" id="KW-1185">Reference proteome</keyword>
<gene>
    <name evidence="4" type="ORF">WAE58_13310</name>
</gene>
<accession>A0ABU8NPM2</accession>
<evidence type="ECO:0000313" key="4">
    <source>
        <dbReference type="EMBL" id="MEJ2903415.1"/>
    </source>
</evidence>